<protein>
    <recommendedName>
        <fullName evidence="4">Stc1 domain-containing protein</fullName>
    </recommendedName>
</protein>
<evidence type="ECO:0000256" key="1">
    <source>
        <dbReference type="SAM" id="MobiDB-lite"/>
    </source>
</evidence>
<feature type="compositionally biased region" description="Basic residues" evidence="1">
    <location>
        <begin position="130"/>
        <end position="140"/>
    </location>
</feature>
<evidence type="ECO:0000313" key="2">
    <source>
        <dbReference type="EMBL" id="CAI5716286.1"/>
    </source>
</evidence>
<dbReference type="Proteomes" id="UP001162031">
    <property type="component" value="Unassembled WGS sequence"/>
</dbReference>
<feature type="compositionally biased region" description="Low complexity" evidence="1">
    <location>
        <begin position="211"/>
        <end position="227"/>
    </location>
</feature>
<feature type="region of interest" description="Disordered" evidence="1">
    <location>
        <begin position="72"/>
        <end position="140"/>
    </location>
</feature>
<comment type="caution">
    <text evidence="2">The sequence shown here is derived from an EMBL/GenBank/DDBJ whole genome shotgun (WGS) entry which is preliminary data.</text>
</comment>
<feature type="region of interest" description="Disordered" evidence="1">
    <location>
        <begin position="282"/>
        <end position="323"/>
    </location>
</feature>
<gene>
    <name evidence="2" type="ORF">HBR001_LOCUS1597</name>
</gene>
<evidence type="ECO:0008006" key="4">
    <source>
        <dbReference type="Google" id="ProtNLM"/>
    </source>
</evidence>
<dbReference type="EMBL" id="CANTFL010000155">
    <property type="protein sequence ID" value="CAI5716286.1"/>
    <property type="molecule type" value="Genomic_DNA"/>
</dbReference>
<feature type="compositionally biased region" description="Basic and acidic residues" evidence="1">
    <location>
        <begin position="89"/>
        <end position="102"/>
    </location>
</feature>
<dbReference type="AlphaFoldDB" id="A0AAV0T7B6"/>
<proteinExistence type="predicted"/>
<feature type="region of interest" description="Disordered" evidence="1">
    <location>
        <begin position="346"/>
        <end position="372"/>
    </location>
</feature>
<feature type="compositionally biased region" description="Polar residues" evidence="1">
    <location>
        <begin position="196"/>
        <end position="210"/>
    </location>
</feature>
<feature type="region of interest" description="Disordered" evidence="1">
    <location>
        <begin position="158"/>
        <end position="261"/>
    </location>
</feature>
<organism evidence="2 3">
    <name type="scientific">Hyaloperonospora brassicae</name>
    <name type="common">Brassica downy mildew</name>
    <name type="synonym">Peronospora brassicae</name>
    <dbReference type="NCBI Taxonomy" id="162125"/>
    <lineage>
        <taxon>Eukaryota</taxon>
        <taxon>Sar</taxon>
        <taxon>Stramenopiles</taxon>
        <taxon>Oomycota</taxon>
        <taxon>Peronosporomycetes</taxon>
        <taxon>Peronosporales</taxon>
        <taxon>Peronosporaceae</taxon>
        <taxon>Hyaloperonospora</taxon>
    </lineage>
</organism>
<name>A0AAV0T7B6_HYABA</name>
<accession>A0AAV0T7B6</accession>
<feature type="compositionally biased region" description="Basic and acidic residues" evidence="1">
    <location>
        <begin position="158"/>
        <end position="179"/>
    </location>
</feature>
<keyword evidence="3" id="KW-1185">Reference proteome</keyword>
<sequence>MSTTTGNSSSTRCAFCGANVSNASARIRVAFAAPPEMDRGTGADVKPLKWRFLTSKGPCAKFMCAACAEKRKVNVKKDRQQPQVPASDKSWKPEDTRHDDRLPPSLQRDGAMTSRLQQAVKAEPREPSHHHPQHSRHHCVRERAQVQLDKHETHHPALRRERLHSQQHSHEEPTNDSGRRRATHTSDCQLEDSGGRRNSATSRKSIAQTWPSSPVPVRAPSAVAQRRATMEGATCRPRKPSSGQSTDPPRESEKKKKRLSSTAEILGMSQSINLPPNYFEMSSSSPKRYAAAPDPLDEDRAGLHGPQTVDLSKPCENEEERHRRRSASYAHMLLRMRLHYNTVQVNGKAARPASAPPRRIRSERTPSVARRNVTSDTITRASTTFVIDLGYLRAYKDAR</sequence>
<evidence type="ECO:0000313" key="3">
    <source>
        <dbReference type="Proteomes" id="UP001162031"/>
    </source>
</evidence>
<reference evidence="2" key="1">
    <citation type="submission" date="2022-12" db="EMBL/GenBank/DDBJ databases">
        <authorList>
            <person name="Webb A."/>
        </authorList>
    </citation>
    <scope>NUCLEOTIDE SEQUENCE</scope>
    <source>
        <strain evidence="2">Hp1</strain>
    </source>
</reference>